<keyword evidence="4" id="KW-0804">Transcription</keyword>
<feature type="DNA-binding region" description="H-T-H motif" evidence="5">
    <location>
        <begin position="28"/>
        <end position="47"/>
    </location>
</feature>
<dbReference type="RefSeq" id="WP_066665840.1">
    <property type="nucleotide sequence ID" value="NZ_LYVF01000002.1"/>
</dbReference>
<dbReference type="PANTHER" id="PTHR47506">
    <property type="entry name" value="TRANSCRIPTIONAL REGULATORY PROTEIN"/>
    <property type="match status" value="1"/>
</dbReference>
<dbReference type="SUPFAM" id="SSF46689">
    <property type="entry name" value="Homeodomain-like"/>
    <property type="match status" value="1"/>
</dbReference>
<dbReference type="Proteomes" id="UP000078532">
    <property type="component" value="Unassembled WGS sequence"/>
</dbReference>
<sequence length="189" mass="21001">MSKEQSNKDKILAAAGDLFSQKGINNTSIGDLAEALGISKGTIYYYYKSKDDIIYDIVDRNFQQLTGALIERLHQLDRGIPPAEVVRLTLEAVVSAEELGRLTFHLIQEAITGNGEIRRKIAAKYREWRRLIADQLIDLLKFQTGPEELDAAAAVVLAFIEGITLQCLIAPEDIQTALVAEIFSKVLLK</sequence>
<reference evidence="7 8" key="1">
    <citation type="submission" date="2016-04" db="EMBL/GenBank/DDBJ databases">
        <authorList>
            <person name="Evans L.H."/>
            <person name="Alamgir A."/>
            <person name="Owens N."/>
            <person name="Weber N.D."/>
            <person name="Virtaneva K."/>
            <person name="Barbian K."/>
            <person name="Babar A."/>
            <person name="Rosenke K."/>
        </authorList>
    </citation>
    <scope>NUCLEOTIDE SEQUENCE [LARGE SCALE GENOMIC DNA]</scope>
    <source>
        <strain evidence="7 8">LMa1</strain>
    </source>
</reference>
<proteinExistence type="predicted"/>
<comment type="caution">
    <text evidence="7">The sequence shown here is derived from an EMBL/GenBank/DDBJ whole genome shotgun (WGS) entry which is preliminary data.</text>
</comment>
<accession>A0A1B7LKM0</accession>
<dbReference type="PANTHER" id="PTHR47506:SF6">
    <property type="entry name" value="HTH-TYPE TRANSCRIPTIONAL REPRESSOR NEMR"/>
    <property type="match status" value="1"/>
</dbReference>
<dbReference type="Gene3D" id="1.10.357.10">
    <property type="entry name" value="Tetracycline Repressor, domain 2"/>
    <property type="match status" value="1"/>
</dbReference>
<dbReference type="Pfam" id="PF00440">
    <property type="entry name" value="TetR_N"/>
    <property type="match status" value="1"/>
</dbReference>
<evidence type="ECO:0000256" key="3">
    <source>
        <dbReference type="ARBA" id="ARBA00023125"/>
    </source>
</evidence>
<dbReference type="Pfam" id="PF13977">
    <property type="entry name" value="TetR_C_6"/>
    <property type="match status" value="1"/>
</dbReference>
<dbReference type="SUPFAM" id="SSF48498">
    <property type="entry name" value="Tetracyclin repressor-like, C-terminal domain"/>
    <property type="match status" value="1"/>
</dbReference>
<dbReference type="PROSITE" id="PS50977">
    <property type="entry name" value="HTH_TETR_2"/>
    <property type="match status" value="1"/>
</dbReference>
<dbReference type="PRINTS" id="PR00455">
    <property type="entry name" value="HTHTETR"/>
</dbReference>
<evidence type="ECO:0000259" key="6">
    <source>
        <dbReference type="PROSITE" id="PS50977"/>
    </source>
</evidence>
<name>A0A1B7LKM0_9FIRM</name>
<protein>
    <recommendedName>
        <fullName evidence="6">HTH tetR-type domain-containing protein</fullName>
    </recommendedName>
</protein>
<keyword evidence="2" id="KW-0805">Transcription regulation</keyword>
<evidence type="ECO:0000256" key="1">
    <source>
        <dbReference type="ARBA" id="ARBA00022491"/>
    </source>
</evidence>
<dbReference type="GO" id="GO:0003677">
    <property type="term" value="F:DNA binding"/>
    <property type="evidence" value="ECO:0007669"/>
    <property type="project" value="UniProtKB-UniRule"/>
</dbReference>
<evidence type="ECO:0000313" key="7">
    <source>
        <dbReference type="EMBL" id="OAT87090.1"/>
    </source>
</evidence>
<dbReference type="InterPro" id="IPR036271">
    <property type="entry name" value="Tet_transcr_reg_TetR-rel_C_sf"/>
</dbReference>
<evidence type="ECO:0000256" key="2">
    <source>
        <dbReference type="ARBA" id="ARBA00023015"/>
    </source>
</evidence>
<dbReference type="InterPro" id="IPR001647">
    <property type="entry name" value="HTH_TetR"/>
</dbReference>
<dbReference type="InterPro" id="IPR009057">
    <property type="entry name" value="Homeodomain-like_sf"/>
</dbReference>
<dbReference type="EMBL" id="LYVF01000002">
    <property type="protein sequence ID" value="OAT87090.1"/>
    <property type="molecule type" value="Genomic_DNA"/>
</dbReference>
<keyword evidence="3 5" id="KW-0238">DNA-binding</keyword>
<dbReference type="InterPro" id="IPR039538">
    <property type="entry name" value="BetI_C"/>
</dbReference>
<gene>
    <name evidence="7" type="ORF">A6M21_02025</name>
</gene>
<organism evidence="7 8">
    <name type="scientific">Desulfotomaculum copahuensis</name>
    <dbReference type="NCBI Taxonomy" id="1838280"/>
    <lineage>
        <taxon>Bacteria</taxon>
        <taxon>Bacillati</taxon>
        <taxon>Bacillota</taxon>
        <taxon>Clostridia</taxon>
        <taxon>Eubacteriales</taxon>
        <taxon>Desulfotomaculaceae</taxon>
        <taxon>Desulfotomaculum</taxon>
    </lineage>
</organism>
<keyword evidence="8" id="KW-1185">Reference proteome</keyword>
<dbReference type="AlphaFoldDB" id="A0A1B7LKM0"/>
<dbReference type="STRING" id="1838280.A6M21_02025"/>
<feature type="domain" description="HTH tetR-type" evidence="6">
    <location>
        <begin position="5"/>
        <end position="65"/>
    </location>
</feature>
<keyword evidence="1" id="KW-0678">Repressor</keyword>
<dbReference type="OrthoDB" id="9812484at2"/>
<evidence type="ECO:0000313" key="8">
    <source>
        <dbReference type="Proteomes" id="UP000078532"/>
    </source>
</evidence>
<evidence type="ECO:0000256" key="4">
    <source>
        <dbReference type="ARBA" id="ARBA00023163"/>
    </source>
</evidence>
<evidence type="ECO:0000256" key="5">
    <source>
        <dbReference type="PROSITE-ProRule" id="PRU00335"/>
    </source>
</evidence>